<keyword evidence="5" id="KW-0808">Transferase</keyword>
<feature type="domain" description="Cobalamin-independent methionine synthase MetE C-terminal/archaeal" evidence="4">
    <location>
        <begin position="7"/>
        <end position="333"/>
    </location>
</feature>
<dbReference type="AlphaFoldDB" id="A0A845S6V5"/>
<dbReference type="Gene3D" id="3.20.20.210">
    <property type="match status" value="1"/>
</dbReference>
<dbReference type="GO" id="GO:0032259">
    <property type="term" value="P:methylation"/>
    <property type="evidence" value="ECO:0007669"/>
    <property type="project" value="UniProtKB-KW"/>
</dbReference>
<keyword evidence="2" id="KW-0479">Metal-binding</keyword>
<dbReference type="Proteomes" id="UP000572953">
    <property type="component" value="Unassembled WGS sequence"/>
</dbReference>
<evidence type="ECO:0000256" key="2">
    <source>
        <dbReference type="ARBA" id="ARBA00022723"/>
    </source>
</evidence>
<evidence type="ECO:0000256" key="3">
    <source>
        <dbReference type="ARBA" id="ARBA00022833"/>
    </source>
</evidence>
<dbReference type="Pfam" id="PF01717">
    <property type="entry name" value="Meth_synt_2"/>
    <property type="match status" value="1"/>
</dbReference>
<reference evidence="5 6" key="1">
    <citation type="submission" date="2018-10" db="EMBL/GenBank/DDBJ databases">
        <title>Iterative Subtractive Binning of Freshwater Chronoseries Metagenomes Recovers Nearly Complete Genomes from over Four Hundred Novel Species.</title>
        <authorList>
            <person name="Rodriguez-R L.M."/>
            <person name="Tsementzi D."/>
            <person name="Luo C."/>
            <person name="Konstantinidis K.T."/>
        </authorList>
    </citation>
    <scope>NUCLEOTIDE SEQUENCE [LARGE SCALE GENOMIC DNA]</scope>
    <source>
        <strain evidence="5">WB7_2B_003</strain>
    </source>
</reference>
<dbReference type="GO" id="GO:0008270">
    <property type="term" value="F:zinc ion binding"/>
    <property type="evidence" value="ECO:0007669"/>
    <property type="project" value="InterPro"/>
</dbReference>
<comment type="cofactor">
    <cofactor evidence="1">
        <name>Zn(2+)</name>
        <dbReference type="ChEBI" id="CHEBI:29105"/>
    </cofactor>
</comment>
<evidence type="ECO:0000313" key="6">
    <source>
        <dbReference type="Proteomes" id="UP000572953"/>
    </source>
</evidence>
<dbReference type="CDD" id="cd03311">
    <property type="entry name" value="CIMS_C_terminal_like"/>
    <property type="match status" value="1"/>
</dbReference>
<dbReference type="InterPro" id="IPR002629">
    <property type="entry name" value="Met_Synth_C/arc"/>
</dbReference>
<dbReference type="InterPro" id="IPR038071">
    <property type="entry name" value="UROD/MetE-like_sf"/>
</dbReference>
<dbReference type="GO" id="GO:0003871">
    <property type="term" value="F:5-methyltetrahydropteroyltriglutamate-homocysteine S-methyltransferase activity"/>
    <property type="evidence" value="ECO:0007669"/>
    <property type="project" value="InterPro"/>
</dbReference>
<sequence>MNNKILTTISGSLPKPNWLAEPEKLWSPWLLQGEELKKGKKNAIKIAVDNQINSGLSIIGDGEQTRQHFVTTFIEHLTGVDFQNKKIVRIRNRYDASVPVVVSEIRREKSVFVDDAKYLRSLTKLPIKYTLPGPMTMVDTLYDEYYKSREKLAEKFAEVLNKEAKELEDAGIDYIQFDEPAFNVFFDEVKDWGIKILEKAASNLKAKTIVHICYGYGIDANIKWKNSLGNEWRQYEHVFPLLAKSKIDQISLECQNSKVPMDLIALLKGKKILVGAIDVGTKKIETPEQVANILRKAIKFAEPKNILGCTNCGLVTFSQDVANAKMKALADGANILNKELGL</sequence>
<dbReference type="EMBL" id="RGGN01000020">
    <property type="protein sequence ID" value="NCU62669.1"/>
    <property type="molecule type" value="Genomic_DNA"/>
</dbReference>
<dbReference type="EC" id="2.1.1.13" evidence="5"/>
<dbReference type="SUPFAM" id="SSF51726">
    <property type="entry name" value="UROD/MetE-like"/>
    <property type="match status" value="1"/>
</dbReference>
<accession>A0A845S6V5</accession>
<evidence type="ECO:0000256" key="1">
    <source>
        <dbReference type="ARBA" id="ARBA00001947"/>
    </source>
</evidence>
<evidence type="ECO:0000259" key="4">
    <source>
        <dbReference type="Pfam" id="PF01717"/>
    </source>
</evidence>
<dbReference type="PANTHER" id="PTHR30519">
    <property type="entry name" value="5-METHYLTETRAHYDROPTEROYLTRIGLUTAMATE--HOMOCYSTEINE METHYLTRANSFERASE"/>
    <property type="match status" value="1"/>
</dbReference>
<dbReference type="NCBIfam" id="NF006589">
    <property type="entry name" value="PRK09121.1"/>
    <property type="match status" value="1"/>
</dbReference>
<gene>
    <name evidence="5" type="ORF">EBV78_01025</name>
</gene>
<keyword evidence="3" id="KW-0862">Zinc</keyword>
<proteinExistence type="predicted"/>
<keyword evidence="5" id="KW-0489">Methyltransferase</keyword>
<dbReference type="GO" id="GO:0008705">
    <property type="term" value="F:methionine synthase activity"/>
    <property type="evidence" value="ECO:0007669"/>
    <property type="project" value="UniProtKB-EC"/>
</dbReference>
<organism evidence="5 6">
    <name type="scientific">Candidatus Fonsibacter lacus</name>
    <dbReference type="NCBI Taxonomy" id="2576439"/>
    <lineage>
        <taxon>Bacteria</taxon>
        <taxon>Pseudomonadati</taxon>
        <taxon>Pseudomonadota</taxon>
        <taxon>Alphaproteobacteria</taxon>
        <taxon>Candidatus Pelagibacterales</taxon>
        <taxon>Candidatus Pelagibacterales incertae sedis</taxon>
        <taxon>Candidatus Fonsibacter</taxon>
    </lineage>
</organism>
<protein>
    <submittedName>
        <fullName evidence="5">Methionine synthase</fullName>
        <ecNumber evidence="5">2.1.1.13</ecNumber>
    </submittedName>
</protein>
<comment type="caution">
    <text evidence="5">The sequence shown here is derived from an EMBL/GenBank/DDBJ whole genome shotgun (WGS) entry which is preliminary data.</text>
</comment>
<name>A0A845S6V5_9PROT</name>
<evidence type="ECO:0000313" key="5">
    <source>
        <dbReference type="EMBL" id="NCU62669.1"/>
    </source>
</evidence>